<keyword evidence="4" id="KW-1185">Reference proteome</keyword>
<evidence type="ECO:0000256" key="2">
    <source>
        <dbReference type="SAM" id="MobiDB-lite"/>
    </source>
</evidence>
<name>A0AAE9JA13_CAEBR</name>
<reference evidence="3 4" key="1">
    <citation type="submission" date="2022-04" db="EMBL/GenBank/DDBJ databases">
        <title>Chromosome-level reference genomes for two strains of Caenorhabditis briggsae: an improved platform for comparative genomics.</title>
        <authorList>
            <person name="Stevens L."/>
            <person name="Andersen E."/>
        </authorList>
    </citation>
    <scope>NUCLEOTIDE SEQUENCE [LARGE SCALE GENOMIC DNA]</scope>
    <source>
        <strain evidence="3">VX34</strain>
        <tissue evidence="3">Whole-organism</tissue>
    </source>
</reference>
<sequence length="970" mass="107218">MDNQRKKRNSILKVRQETNLMDVLEDTTVATSSGATNRRVSFHQLKQVKNYDRAGGQIIDATPIKEKAYDTMSSDGNSTSHTTRLDMDITGLNSTPVTPKTQTPFNGSMGMSVENYDETARLFDITRDKTICVYEKTVETTTTKVVERVVRVPEGSSGANNDTLALFNMTDRAEVDMSVDGGSEGALKVDDTISVFNQTNVEPVDMDITVQKPLDDTMGVFRSPAIPTSSRIQKTSASTMDSQNMSMSMDMDITSNEMMAAFKSPKIMSSVLVAAVKDSDDMDLTGLVNTAAEDVADDTMAVFRTPTRAQTTIQKTSGEIPESVDMEMTGIGNSDAPDDTMAVFRTPTRAQQTVQKTSGEIPESVDMEMTLQNETLALLQPVSDAKDNFDDVAMDITQQTLVGVSDDTMAVFKNPAAEKKTPGKPLFDESMEIESTIVCPDNVTFSETAQPENPAYHSSMLMSMASEVSEDVVVQKTSESLQQSSMRMSTTITEDVTASKNPESSTISEVQKIPEVVQKTSNGVEDIQNASETPEDVSMEITSEVVEGERGTMYQMSTMDVDSLQKTSLASPKIQMPSFTDTSEKMGGASETSLIQTMMIEASESMECSEAPEDVTASPEGLTMAPEDVTVASNVSRIVSVSSISRRRRSQLQESLHRESPRRMALEKNLSMMSQMGGASEALAEFRQNKLKNQTTLLNDSVNTTIGANTSESIGRDIFKMNTSIRSPAHRSSTAPSPMVSKTLPESPKFHVTPFDAAIVNVIYLTPEDAETQEPIPEAFEFEKVLSAEESNVHKEIDTANWSISGAIKSNLDAEVMNIARGQAEMKFLELRGKFAKESNVEIAQKIQELESQNLELAGKIRDSQNLRVLQKQIEELQKPQFSLEEAERIENEYHETKVELLRAQAASIRRQHELLMTIREERRRLIHEIEEKDELLARCDESIGKFVKISLRLRLKVVYSLQKIENHVK</sequence>
<dbReference type="AlphaFoldDB" id="A0AAE9JA13"/>
<dbReference type="EMBL" id="CP092622">
    <property type="protein sequence ID" value="UMM22527.1"/>
    <property type="molecule type" value="Genomic_DNA"/>
</dbReference>
<feature type="compositionally biased region" description="Polar residues" evidence="2">
    <location>
        <begin position="91"/>
        <end position="106"/>
    </location>
</feature>
<evidence type="ECO:0000313" key="4">
    <source>
        <dbReference type="Proteomes" id="UP000829354"/>
    </source>
</evidence>
<accession>A0AAE9JA13</accession>
<protein>
    <submittedName>
        <fullName evidence="3">Uncharacterized protein</fullName>
    </submittedName>
</protein>
<organism evidence="3 4">
    <name type="scientific">Caenorhabditis briggsae</name>
    <dbReference type="NCBI Taxonomy" id="6238"/>
    <lineage>
        <taxon>Eukaryota</taxon>
        <taxon>Metazoa</taxon>
        <taxon>Ecdysozoa</taxon>
        <taxon>Nematoda</taxon>
        <taxon>Chromadorea</taxon>
        <taxon>Rhabditida</taxon>
        <taxon>Rhabditina</taxon>
        <taxon>Rhabditomorpha</taxon>
        <taxon>Rhabditoidea</taxon>
        <taxon>Rhabditidae</taxon>
        <taxon>Peloderinae</taxon>
        <taxon>Caenorhabditis</taxon>
    </lineage>
</organism>
<proteinExistence type="predicted"/>
<feature type="region of interest" description="Disordered" evidence="2">
    <location>
        <begin position="89"/>
        <end position="111"/>
    </location>
</feature>
<feature type="coiled-coil region" evidence="1">
    <location>
        <begin position="836"/>
        <end position="939"/>
    </location>
</feature>
<keyword evidence="1" id="KW-0175">Coiled coil</keyword>
<evidence type="ECO:0000256" key="1">
    <source>
        <dbReference type="SAM" id="Coils"/>
    </source>
</evidence>
<feature type="region of interest" description="Disordered" evidence="2">
    <location>
        <begin position="480"/>
        <end position="508"/>
    </location>
</feature>
<evidence type="ECO:0000313" key="3">
    <source>
        <dbReference type="EMBL" id="UMM22527.1"/>
    </source>
</evidence>
<dbReference type="Proteomes" id="UP000829354">
    <property type="component" value="Chromosome III"/>
</dbReference>
<gene>
    <name evidence="3" type="ORF">L5515_003695</name>
</gene>